<evidence type="ECO:0000313" key="2">
    <source>
        <dbReference type="EMBL" id="STX39747.1"/>
    </source>
</evidence>
<dbReference type="Proteomes" id="UP000254033">
    <property type="component" value="Unassembled WGS sequence"/>
</dbReference>
<name>A0A378IX05_9GAMM</name>
<proteinExistence type="predicted"/>
<evidence type="ECO:0000313" key="3">
    <source>
        <dbReference type="Proteomes" id="UP000254033"/>
    </source>
</evidence>
<dbReference type="RefSeq" id="WP_181874925.1">
    <property type="nucleotide sequence ID" value="NZ_UGNY01000001.1"/>
</dbReference>
<feature type="transmembrane region" description="Helical" evidence="1">
    <location>
        <begin position="12"/>
        <end position="32"/>
    </location>
</feature>
<organism evidence="2 3">
    <name type="scientific">Legionella feeleii</name>
    <dbReference type="NCBI Taxonomy" id="453"/>
    <lineage>
        <taxon>Bacteria</taxon>
        <taxon>Pseudomonadati</taxon>
        <taxon>Pseudomonadota</taxon>
        <taxon>Gammaproteobacteria</taxon>
        <taxon>Legionellales</taxon>
        <taxon>Legionellaceae</taxon>
        <taxon>Legionella</taxon>
    </lineage>
</organism>
<keyword evidence="1" id="KW-0812">Transmembrane</keyword>
<keyword evidence="1" id="KW-1133">Transmembrane helix</keyword>
<gene>
    <name evidence="2" type="ORF">NCTC11978_02953</name>
</gene>
<evidence type="ECO:0000256" key="1">
    <source>
        <dbReference type="SAM" id="Phobius"/>
    </source>
</evidence>
<dbReference type="AlphaFoldDB" id="A0A378IX05"/>
<sequence>MKKDEDIKNEGIGIATIVFIIILALIGFYLLYSYHRPAESIPLESPSPVSESTKQ</sequence>
<protein>
    <submittedName>
        <fullName evidence="2">Uncharacterized protein</fullName>
    </submittedName>
</protein>
<keyword evidence="1" id="KW-0472">Membrane</keyword>
<reference evidence="2 3" key="1">
    <citation type="submission" date="2018-06" db="EMBL/GenBank/DDBJ databases">
        <authorList>
            <consortium name="Pathogen Informatics"/>
            <person name="Doyle S."/>
        </authorList>
    </citation>
    <scope>NUCLEOTIDE SEQUENCE [LARGE SCALE GENOMIC DNA]</scope>
    <source>
        <strain evidence="2 3">NCTC11978</strain>
    </source>
</reference>
<accession>A0A378IX05</accession>
<dbReference type="EMBL" id="UGNY01000001">
    <property type="protein sequence ID" value="STX39747.1"/>
    <property type="molecule type" value="Genomic_DNA"/>
</dbReference>